<name>A0A1I1AP56_9CELL</name>
<dbReference type="Proteomes" id="UP000199012">
    <property type="component" value="Unassembled WGS sequence"/>
</dbReference>
<dbReference type="Gene3D" id="3.40.50.300">
    <property type="entry name" value="P-loop containing nucleotide triphosphate hydrolases"/>
    <property type="match status" value="1"/>
</dbReference>
<gene>
    <name evidence="2" type="ORF">SAMN05421867_1211</name>
</gene>
<dbReference type="GO" id="GO:0016887">
    <property type="term" value="F:ATP hydrolysis activity"/>
    <property type="evidence" value="ECO:0007669"/>
    <property type="project" value="InterPro"/>
</dbReference>
<dbReference type="SMART" id="SM00382">
    <property type="entry name" value="AAA"/>
    <property type="match status" value="1"/>
</dbReference>
<organism evidence="2 3">
    <name type="scientific">Cellulomonas marina</name>
    <dbReference type="NCBI Taxonomy" id="988821"/>
    <lineage>
        <taxon>Bacteria</taxon>
        <taxon>Bacillati</taxon>
        <taxon>Actinomycetota</taxon>
        <taxon>Actinomycetes</taxon>
        <taxon>Micrococcales</taxon>
        <taxon>Cellulomonadaceae</taxon>
        <taxon>Cellulomonas</taxon>
    </lineage>
</organism>
<evidence type="ECO:0000259" key="1">
    <source>
        <dbReference type="SMART" id="SM00382"/>
    </source>
</evidence>
<dbReference type="CDD" id="cd00009">
    <property type="entry name" value="AAA"/>
    <property type="match status" value="1"/>
</dbReference>
<feature type="domain" description="AAA+ ATPase" evidence="1">
    <location>
        <begin position="25"/>
        <end position="167"/>
    </location>
</feature>
<sequence length="375" mass="39580">MTNHLPALQRQSSPLLTVMRAAGRAGVAVLLWGKPGIGKSSLLQALARAEGLPMETVIASLREPADFAGLPIVREHGVDLAAPAWAVRLAEAEEGYLFLDELTTAPPAVQAAALRLVLDRVVGDLTLPHKVRVVAAANPPEFAADGWDLAAPMANRFLHVEFEPALDDWLDGMTTGFQVPTSGRVLDFSPVARAASRAQVASFIRTRPDLLHDLPRDDASTGRAWPSHRTWTMTADVLALLDPDDTPATLLAATGLVGEGAAVEYIAWRAHNDLPDPADVLADPDSVAWATLEPSRAWATLTAVTAHSTADGTKTGWRAAWAPLAVAARAGLQDVAAANARALLKSRPTGERPPASARAFLTVLADAGLIPQEAA</sequence>
<keyword evidence="3" id="KW-1185">Reference proteome</keyword>
<reference evidence="2 3" key="1">
    <citation type="submission" date="2016-10" db="EMBL/GenBank/DDBJ databases">
        <authorList>
            <person name="de Groot N.N."/>
        </authorList>
    </citation>
    <scope>NUCLEOTIDE SEQUENCE [LARGE SCALE GENOMIC DNA]</scope>
    <source>
        <strain evidence="2 3">CGMCC 4.6945</strain>
    </source>
</reference>
<evidence type="ECO:0000313" key="3">
    <source>
        <dbReference type="Proteomes" id="UP000199012"/>
    </source>
</evidence>
<accession>A0A1I1AP56</accession>
<dbReference type="AlphaFoldDB" id="A0A1I1AP56"/>
<protein>
    <submittedName>
        <fullName evidence="2">AAA domain (Dynein-related subfamily)</fullName>
    </submittedName>
</protein>
<dbReference type="RefSeq" id="WP_090034824.1">
    <property type="nucleotide sequence ID" value="NZ_BONM01000014.1"/>
</dbReference>
<dbReference type="Pfam" id="PF07728">
    <property type="entry name" value="AAA_5"/>
    <property type="match status" value="1"/>
</dbReference>
<dbReference type="InterPro" id="IPR003593">
    <property type="entry name" value="AAA+_ATPase"/>
</dbReference>
<dbReference type="InterPro" id="IPR027417">
    <property type="entry name" value="P-loop_NTPase"/>
</dbReference>
<dbReference type="GO" id="GO:0005524">
    <property type="term" value="F:ATP binding"/>
    <property type="evidence" value="ECO:0007669"/>
    <property type="project" value="InterPro"/>
</dbReference>
<dbReference type="OrthoDB" id="9808317at2"/>
<dbReference type="SUPFAM" id="SSF52540">
    <property type="entry name" value="P-loop containing nucleoside triphosphate hydrolases"/>
    <property type="match status" value="1"/>
</dbReference>
<evidence type="ECO:0000313" key="2">
    <source>
        <dbReference type="EMBL" id="SFB39801.1"/>
    </source>
</evidence>
<dbReference type="InterPro" id="IPR011704">
    <property type="entry name" value="ATPase_dyneun-rel_AAA"/>
</dbReference>
<dbReference type="STRING" id="988821.SAMN05421867_1211"/>
<dbReference type="EMBL" id="FOKA01000021">
    <property type="protein sequence ID" value="SFB39801.1"/>
    <property type="molecule type" value="Genomic_DNA"/>
</dbReference>
<proteinExistence type="predicted"/>